<accession>A0A5B8YFF8</accession>
<dbReference type="OrthoDB" id="5480894at2"/>
<feature type="signal peptide" evidence="1">
    <location>
        <begin position="1"/>
        <end position="26"/>
    </location>
</feature>
<dbReference type="Pfam" id="PF09136">
    <property type="entry name" value="Glucodextran_B"/>
    <property type="match status" value="1"/>
</dbReference>
<evidence type="ECO:0000313" key="2">
    <source>
        <dbReference type="EMBL" id="QDG54092.1"/>
    </source>
</evidence>
<dbReference type="PROSITE" id="PS51257">
    <property type="entry name" value="PROKAR_LIPOPROTEIN"/>
    <property type="match status" value="1"/>
</dbReference>
<sequence>MTMRRPHSKQVRLVTALALSCLVGMAGCGDSETGGSGGTLTNNAANNDTNNEPGFDLSLAAAVDVKLDPARAVYKVGATVTPQATVLNGNGEPMPGAEVTWTVEPADAVTDESGAYKLDAEGELTFEACTVEAGVEGAPVCGKKRIVVDDAPPTVEVISPAPGEWLNPGTAAEITVEGKVTDTHSDVHAFVNGRGVDLDDQGNFTTTIDAEFGINHIEVVATDGRTSATGQALLDVLWAPNYYATANTASETAFGFDDGLVLDLGQRFFDDGQAPQQPDETTYMTDDLVDILVLLVKNIDFMSQIPDPVLDTESGQLRITDLALGEPQVMLELTDGGAEMFIWIPDVELTTQGGISFDQQVLDLTGSIDAEIAGFASLSIDKPGAGQQFVANVDEVDISIQSAESNFASPEANAVFALAESALRGKIEEMVIGTLRSQFVDELPTLLTDALNSIEQQLTDLSFDLDTEFTDPLTITLNGEVSDFATTYRNSMTATIGTNITANQPPALTTSPGIPLATSYTEELPLFESSRAQVGVRLALLNGLLHTLWETGFLEIDLTDLMPDQYAGITEQANLSVKLQPVLSRPKAGEPYDFILRAGQMEIEADLANQTDVYAVNLEVGILMSLADNAISITVPDEPQVTTWVKSTTGDRSVLNANAIKSLVLGQVWPQIEETLKQGLSFELPVPSLSGISDLAPTLTALEVEFLLNRPVDYRNGFIIFDALLQGTLPLGQ</sequence>
<keyword evidence="3" id="KW-1185">Reference proteome</keyword>
<dbReference type="SUPFAM" id="SSF49373">
    <property type="entry name" value="Invasin/intimin cell-adhesion fragments"/>
    <property type="match status" value="1"/>
</dbReference>
<dbReference type="Proteomes" id="UP000315995">
    <property type="component" value="Chromosome"/>
</dbReference>
<dbReference type="RefSeq" id="WP_141200537.1">
    <property type="nucleotide sequence ID" value="NZ_CP041186.1"/>
</dbReference>
<feature type="chain" id="PRO_5030106817" description="Carboxypeptidase regulatory-like domain-containing protein" evidence="1">
    <location>
        <begin position="27"/>
        <end position="733"/>
    </location>
</feature>
<gene>
    <name evidence="2" type="ORF">FIV42_26130</name>
</gene>
<dbReference type="InterPro" id="IPR013783">
    <property type="entry name" value="Ig-like_fold"/>
</dbReference>
<reference evidence="2 3" key="1">
    <citation type="submission" date="2019-06" db="EMBL/GenBank/DDBJ databases">
        <title>Persicimonas caeni gen. nov., sp. nov., a predatory bacterium isolated from solar saltern.</title>
        <authorList>
            <person name="Wang S."/>
        </authorList>
    </citation>
    <scope>NUCLEOTIDE SEQUENCE [LARGE SCALE GENOMIC DNA]</scope>
    <source>
        <strain evidence="2 3">YN101</strain>
    </source>
</reference>
<accession>A0A4Y6Q0Q0</accession>
<organism evidence="2 3">
    <name type="scientific">Persicimonas caeni</name>
    <dbReference type="NCBI Taxonomy" id="2292766"/>
    <lineage>
        <taxon>Bacteria</taxon>
        <taxon>Deltaproteobacteria</taxon>
        <taxon>Bradymonadales</taxon>
        <taxon>Bradymonadaceae</taxon>
        <taxon>Persicimonas</taxon>
    </lineage>
</organism>
<keyword evidence="1" id="KW-0732">Signal</keyword>
<proteinExistence type="predicted"/>
<evidence type="ECO:0000313" key="3">
    <source>
        <dbReference type="Proteomes" id="UP000315995"/>
    </source>
</evidence>
<dbReference type="AlphaFoldDB" id="A0A4Y6Q0Q0"/>
<dbReference type="InterPro" id="IPR008964">
    <property type="entry name" value="Invasin/intimin_cell_adhesion"/>
</dbReference>
<dbReference type="Gene3D" id="2.60.40.10">
    <property type="entry name" value="Immunoglobulins"/>
    <property type="match status" value="2"/>
</dbReference>
<name>A0A4Y6Q0Q0_PERCE</name>
<evidence type="ECO:0008006" key="4">
    <source>
        <dbReference type="Google" id="ProtNLM"/>
    </source>
</evidence>
<evidence type="ECO:0000256" key="1">
    <source>
        <dbReference type="SAM" id="SignalP"/>
    </source>
</evidence>
<protein>
    <recommendedName>
        <fullName evidence="4">Carboxypeptidase regulatory-like domain-containing protein</fullName>
    </recommendedName>
</protein>
<dbReference type="EMBL" id="CP041186">
    <property type="protein sequence ID" value="QDG54092.1"/>
    <property type="molecule type" value="Genomic_DNA"/>
</dbReference>